<dbReference type="AlphaFoldDB" id="A0A5P1F8R6"/>
<dbReference type="Gramene" id="ONK73149">
    <property type="protein sequence ID" value="ONK73149"/>
    <property type="gene ID" value="A4U43_C04F27780"/>
</dbReference>
<reference evidence="6" key="1">
    <citation type="journal article" date="2017" name="Nat. Commun.">
        <title>The asparagus genome sheds light on the origin and evolution of a young Y chromosome.</title>
        <authorList>
            <person name="Harkess A."/>
            <person name="Zhou J."/>
            <person name="Xu C."/>
            <person name="Bowers J.E."/>
            <person name="Van der Hulst R."/>
            <person name="Ayyampalayam S."/>
            <person name="Mercati F."/>
            <person name="Riccardi P."/>
            <person name="McKain M.R."/>
            <person name="Kakrana A."/>
            <person name="Tang H."/>
            <person name="Ray J."/>
            <person name="Groenendijk J."/>
            <person name="Arikit S."/>
            <person name="Mathioni S.M."/>
            <person name="Nakano M."/>
            <person name="Shan H."/>
            <person name="Telgmann-Rauber A."/>
            <person name="Kanno A."/>
            <person name="Yue Z."/>
            <person name="Chen H."/>
            <person name="Li W."/>
            <person name="Chen Y."/>
            <person name="Xu X."/>
            <person name="Zhang Y."/>
            <person name="Luo S."/>
            <person name="Chen H."/>
            <person name="Gao J."/>
            <person name="Mao Z."/>
            <person name="Pires J.C."/>
            <person name="Luo M."/>
            <person name="Kudrna D."/>
            <person name="Wing R.A."/>
            <person name="Meyers B.C."/>
            <person name="Yi K."/>
            <person name="Kong H."/>
            <person name="Lavrijsen P."/>
            <person name="Sunseri F."/>
            <person name="Falavigna A."/>
            <person name="Ye Y."/>
            <person name="Leebens-Mack J.H."/>
            <person name="Chen G."/>
        </authorList>
    </citation>
    <scope>NUCLEOTIDE SEQUENCE [LARGE SCALE GENOMIC DNA]</scope>
    <source>
        <strain evidence="6">cv. DH0086</strain>
    </source>
</reference>
<evidence type="ECO:0000256" key="1">
    <source>
        <dbReference type="ARBA" id="ARBA00005234"/>
    </source>
</evidence>
<dbReference type="Proteomes" id="UP000243459">
    <property type="component" value="Chromosome 4"/>
</dbReference>
<dbReference type="GO" id="GO:0008234">
    <property type="term" value="F:cysteine-type peptidase activity"/>
    <property type="evidence" value="ECO:0007669"/>
    <property type="project" value="InterPro"/>
</dbReference>
<accession>A0A5P1F8R6</accession>
<comment type="similarity">
    <text evidence="1">Belongs to the peptidase C48 family.</text>
</comment>
<organism evidence="5 6">
    <name type="scientific">Asparagus officinalis</name>
    <name type="common">Garden asparagus</name>
    <dbReference type="NCBI Taxonomy" id="4686"/>
    <lineage>
        <taxon>Eukaryota</taxon>
        <taxon>Viridiplantae</taxon>
        <taxon>Streptophyta</taxon>
        <taxon>Embryophyta</taxon>
        <taxon>Tracheophyta</taxon>
        <taxon>Spermatophyta</taxon>
        <taxon>Magnoliopsida</taxon>
        <taxon>Liliopsida</taxon>
        <taxon>Asparagales</taxon>
        <taxon>Asparagaceae</taxon>
        <taxon>Asparagoideae</taxon>
        <taxon>Asparagus</taxon>
    </lineage>
</organism>
<evidence type="ECO:0000256" key="2">
    <source>
        <dbReference type="ARBA" id="ARBA00022670"/>
    </source>
</evidence>
<keyword evidence="3" id="KW-0378">Hydrolase</keyword>
<protein>
    <recommendedName>
        <fullName evidence="4">Ubiquitin-like protease family profile domain-containing protein</fullName>
    </recommendedName>
</protein>
<dbReference type="EMBL" id="CM007384">
    <property type="protein sequence ID" value="ONK73149.1"/>
    <property type="molecule type" value="Genomic_DNA"/>
</dbReference>
<keyword evidence="6" id="KW-1185">Reference proteome</keyword>
<dbReference type="InterPro" id="IPR003653">
    <property type="entry name" value="Peptidase_C48_C"/>
</dbReference>
<dbReference type="SUPFAM" id="SSF54001">
    <property type="entry name" value="Cysteine proteinases"/>
    <property type="match status" value="1"/>
</dbReference>
<proteinExistence type="inferred from homology"/>
<dbReference type="GO" id="GO:0006508">
    <property type="term" value="P:proteolysis"/>
    <property type="evidence" value="ECO:0007669"/>
    <property type="project" value="UniProtKB-KW"/>
</dbReference>
<dbReference type="Pfam" id="PF02902">
    <property type="entry name" value="Peptidase_C48"/>
    <property type="match status" value="1"/>
</dbReference>
<dbReference type="PROSITE" id="PS50600">
    <property type="entry name" value="ULP_PROTEASE"/>
    <property type="match status" value="1"/>
</dbReference>
<gene>
    <name evidence="5" type="ORF">A4U43_C04F27780</name>
</gene>
<evidence type="ECO:0000313" key="5">
    <source>
        <dbReference type="EMBL" id="ONK73149.1"/>
    </source>
</evidence>
<sequence length="180" mass="20843">MVAKRMKENVSQQKLLECERILIPIVRSGHWHMVELVREEKKFYHYSSIKSLIYTADATKFRNKFMSFIQSNWRLRKLEHHVLESVATPQQGPTLDCGIFMIEFINNIVEKQSITISEGDCAKYRAKFCAALFDLRGGGEAWADSGDTERMSRARWRRDPTLKWGRMVATRADVEGEVAA</sequence>
<dbReference type="InterPro" id="IPR038765">
    <property type="entry name" value="Papain-like_cys_pep_sf"/>
</dbReference>
<evidence type="ECO:0000256" key="3">
    <source>
        <dbReference type="ARBA" id="ARBA00022801"/>
    </source>
</evidence>
<keyword evidence="2" id="KW-0645">Protease</keyword>
<evidence type="ECO:0000259" key="4">
    <source>
        <dbReference type="PROSITE" id="PS50600"/>
    </source>
</evidence>
<dbReference type="Gene3D" id="3.40.395.10">
    <property type="entry name" value="Adenoviral Proteinase, Chain A"/>
    <property type="match status" value="1"/>
</dbReference>
<evidence type="ECO:0000313" key="6">
    <source>
        <dbReference type="Proteomes" id="UP000243459"/>
    </source>
</evidence>
<feature type="domain" description="Ubiquitin-like protease family profile" evidence="4">
    <location>
        <begin position="1"/>
        <end position="108"/>
    </location>
</feature>
<name>A0A5P1F8R6_ASPOF</name>